<feature type="region of interest" description="Disordered" evidence="1">
    <location>
        <begin position="1"/>
        <end position="46"/>
    </location>
</feature>
<accession>A0A8H9H1H2</accession>
<protein>
    <submittedName>
        <fullName evidence="2">Uncharacterized protein</fullName>
    </submittedName>
</protein>
<dbReference type="AlphaFoldDB" id="A0A8H9H1H2"/>
<reference evidence="2" key="2">
    <citation type="submission" date="2020-09" db="EMBL/GenBank/DDBJ databases">
        <authorList>
            <person name="Sun Q."/>
            <person name="Zhou Y."/>
        </authorList>
    </citation>
    <scope>NUCLEOTIDE SEQUENCE</scope>
    <source>
        <strain evidence="2">CGMCC 4.7138</strain>
    </source>
</reference>
<keyword evidence="3" id="KW-1185">Reference proteome</keyword>
<evidence type="ECO:0000313" key="2">
    <source>
        <dbReference type="EMBL" id="GGO13431.1"/>
    </source>
</evidence>
<dbReference type="OrthoDB" id="5185819at2"/>
<reference evidence="2" key="1">
    <citation type="journal article" date="2014" name="Int. J. Syst. Evol. Microbiol.">
        <title>Complete genome sequence of Corynebacterium casei LMG S-19264T (=DSM 44701T), isolated from a smear-ripened cheese.</title>
        <authorList>
            <consortium name="US DOE Joint Genome Institute (JGI-PGF)"/>
            <person name="Walter F."/>
            <person name="Albersmeier A."/>
            <person name="Kalinowski J."/>
            <person name="Ruckert C."/>
        </authorList>
    </citation>
    <scope>NUCLEOTIDE SEQUENCE</scope>
    <source>
        <strain evidence="2">CGMCC 4.7138</strain>
    </source>
</reference>
<dbReference type="RefSeq" id="WP_142570127.1">
    <property type="nucleotide sequence ID" value="NZ_BMMN01000005.1"/>
</dbReference>
<comment type="caution">
    <text evidence="2">The sequence shown here is derived from an EMBL/GenBank/DDBJ whole genome shotgun (WGS) entry which is preliminary data.</text>
</comment>
<evidence type="ECO:0000313" key="3">
    <source>
        <dbReference type="Proteomes" id="UP000653480"/>
    </source>
</evidence>
<proteinExistence type="predicted"/>
<dbReference type="Proteomes" id="UP000653480">
    <property type="component" value="Unassembled WGS sequence"/>
</dbReference>
<gene>
    <name evidence="2" type="ORF">GCM10011574_32740</name>
</gene>
<sequence>MPRAHRAATPSPRRADHERGRLIGRHPHAPATAWQEPSAWQGTTGVGIESTDEVWGRIALTEMAVHGVSSAHSPGKLRTEGA</sequence>
<evidence type="ECO:0000256" key="1">
    <source>
        <dbReference type="SAM" id="MobiDB-lite"/>
    </source>
</evidence>
<organism evidence="2 3">
    <name type="scientific">Microbispora bryophytorum</name>
    <dbReference type="NCBI Taxonomy" id="1460882"/>
    <lineage>
        <taxon>Bacteria</taxon>
        <taxon>Bacillati</taxon>
        <taxon>Actinomycetota</taxon>
        <taxon>Actinomycetes</taxon>
        <taxon>Streptosporangiales</taxon>
        <taxon>Streptosporangiaceae</taxon>
        <taxon>Microbispora</taxon>
    </lineage>
</organism>
<name>A0A8H9H1H2_9ACTN</name>
<dbReference type="EMBL" id="BMMN01000005">
    <property type="protein sequence ID" value="GGO13431.1"/>
    <property type="molecule type" value="Genomic_DNA"/>
</dbReference>